<name>A0AAD7CW66_MYCRO</name>
<comment type="caution">
    <text evidence="1">The sequence shown here is derived from an EMBL/GenBank/DDBJ whole genome shotgun (WGS) entry which is preliminary data.</text>
</comment>
<dbReference type="EMBL" id="JARKIE010000211">
    <property type="protein sequence ID" value="KAJ7666327.1"/>
    <property type="molecule type" value="Genomic_DNA"/>
</dbReference>
<organism evidence="1 2">
    <name type="scientific">Mycena rosella</name>
    <name type="common">Pink bonnet</name>
    <name type="synonym">Agaricus rosellus</name>
    <dbReference type="NCBI Taxonomy" id="1033263"/>
    <lineage>
        <taxon>Eukaryota</taxon>
        <taxon>Fungi</taxon>
        <taxon>Dikarya</taxon>
        <taxon>Basidiomycota</taxon>
        <taxon>Agaricomycotina</taxon>
        <taxon>Agaricomycetes</taxon>
        <taxon>Agaricomycetidae</taxon>
        <taxon>Agaricales</taxon>
        <taxon>Marasmiineae</taxon>
        <taxon>Mycenaceae</taxon>
        <taxon>Mycena</taxon>
    </lineage>
</organism>
<accession>A0AAD7CW66</accession>
<protein>
    <submittedName>
        <fullName evidence="1">Uncharacterized protein</fullName>
    </submittedName>
</protein>
<proteinExistence type="predicted"/>
<keyword evidence="2" id="KW-1185">Reference proteome</keyword>
<dbReference type="Proteomes" id="UP001221757">
    <property type="component" value="Unassembled WGS sequence"/>
</dbReference>
<sequence length="162" mass="17713">MVRIGFGHRRTSSDEGLAVMAVASQIGRTVSRPDVPFKEGSPPAFVSDPTVRIKDLVHIRPPTFGSGYLREENKPTRGAAFVATTAAALSEGRIHARKIRELETKAAEKEAAENEVILVAREAAIRKKLYSLGWGDQLAALRDGELSRLKVVNKVRPLTDDL</sequence>
<evidence type="ECO:0000313" key="2">
    <source>
        <dbReference type="Proteomes" id="UP001221757"/>
    </source>
</evidence>
<evidence type="ECO:0000313" key="1">
    <source>
        <dbReference type="EMBL" id="KAJ7666327.1"/>
    </source>
</evidence>
<dbReference type="AlphaFoldDB" id="A0AAD7CW66"/>
<reference evidence="1" key="1">
    <citation type="submission" date="2023-03" db="EMBL/GenBank/DDBJ databases">
        <title>Massive genome expansion in bonnet fungi (Mycena s.s.) driven by repeated elements and novel gene families across ecological guilds.</title>
        <authorList>
            <consortium name="Lawrence Berkeley National Laboratory"/>
            <person name="Harder C.B."/>
            <person name="Miyauchi S."/>
            <person name="Viragh M."/>
            <person name="Kuo A."/>
            <person name="Thoen E."/>
            <person name="Andreopoulos B."/>
            <person name="Lu D."/>
            <person name="Skrede I."/>
            <person name="Drula E."/>
            <person name="Henrissat B."/>
            <person name="Morin E."/>
            <person name="Kohler A."/>
            <person name="Barry K."/>
            <person name="LaButti K."/>
            <person name="Morin E."/>
            <person name="Salamov A."/>
            <person name="Lipzen A."/>
            <person name="Mereny Z."/>
            <person name="Hegedus B."/>
            <person name="Baldrian P."/>
            <person name="Stursova M."/>
            <person name="Weitz H."/>
            <person name="Taylor A."/>
            <person name="Grigoriev I.V."/>
            <person name="Nagy L.G."/>
            <person name="Martin F."/>
            <person name="Kauserud H."/>
        </authorList>
    </citation>
    <scope>NUCLEOTIDE SEQUENCE</scope>
    <source>
        <strain evidence="1">CBHHK067</strain>
    </source>
</reference>
<gene>
    <name evidence="1" type="ORF">B0H17DRAFT_1210758</name>
</gene>